<evidence type="ECO:0000256" key="1">
    <source>
        <dbReference type="ARBA" id="ARBA00001974"/>
    </source>
</evidence>
<evidence type="ECO:0000256" key="3">
    <source>
        <dbReference type="ARBA" id="ARBA00022827"/>
    </source>
</evidence>
<dbReference type="SUPFAM" id="SSF56425">
    <property type="entry name" value="Succinate dehydrogenase/fumarate reductase flavoprotein, catalytic domain"/>
    <property type="match status" value="1"/>
</dbReference>
<dbReference type="AlphaFoldDB" id="A0A0H4QJ45"/>
<dbReference type="GO" id="GO:0033765">
    <property type="term" value="F:steroid dehydrogenase activity, acting on the CH-CH group of donors"/>
    <property type="evidence" value="ECO:0007669"/>
    <property type="project" value="UniProtKB-ARBA"/>
</dbReference>
<sequence length="490" mass="52730">MNRPKKSPTRAPIFYSDGLQFDYTYDVVVVGSGGAGLAAAAQAAEDGLSVLICEKAGIPGGTTNYSGGVIQAAGTAYQKKFTKYQDDTTEKHANLWIAAGENRINEDLVKDLAEGAPKNIEWLANQGINWTSVYGHCHIPYVKDADFADRIHVYDGGGGMGDGIILTQTLLKTALKNGAEIRYESPVVSLVQVPGTKHVVGVVLSNRETGDRYIRANKGVILATSSIDHNEDLAKDLNAQQYHDLQDRACLSMITDTGDGITLGQMSGAAVAGMGGTIDFDSKTGNATDDRVPTMQSIFVNSNGQRFVCEDATYAYTYRAIFQQESQLGGHTYMIFDDNSLAAKGSVWTQETLAKDIEKKVVQKADSIEELASLIDVPVDNLRLTLSNWNANASKGIDPEFGRRTGIHELEAPYYVYKNKEANLGAIGGLKINVDCQVLDHHNKPIRGLFAAGLNAGGWIGPYYPGSGTAISGIVHQGRKAAQFIAKLAE</sequence>
<dbReference type="InterPro" id="IPR050315">
    <property type="entry name" value="FAD-oxidoreductase_2"/>
</dbReference>
<evidence type="ECO:0000256" key="2">
    <source>
        <dbReference type="ARBA" id="ARBA00022630"/>
    </source>
</evidence>
<dbReference type="Pfam" id="PF00890">
    <property type="entry name" value="FAD_binding_2"/>
    <property type="match status" value="1"/>
</dbReference>
<comment type="cofactor">
    <cofactor evidence="1">
        <name>FAD</name>
        <dbReference type="ChEBI" id="CHEBI:57692"/>
    </cofactor>
</comment>
<keyword evidence="2" id="KW-0285">Flavoprotein</keyword>
<dbReference type="GO" id="GO:0008202">
    <property type="term" value="P:steroid metabolic process"/>
    <property type="evidence" value="ECO:0007669"/>
    <property type="project" value="UniProtKB-ARBA"/>
</dbReference>
<dbReference type="STRING" id="1007676.ABM34_07810"/>
<dbReference type="KEGG" id="lgn:ABM34_07810"/>
<evidence type="ECO:0000313" key="7">
    <source>
        <dbReference type="Proteomes" id="UP000036106"/>
    </source>
</evidence>
<dbReference type="PATRIC" id="fig|1007676.4.peg.1571"/>
<evidence type="ECO:0000259" key="5">
    <source>
        <dbReference type="Pfam" id="PF00890"/>
    </source>
</evidence>
<reference evidence="7" key="1">
    <citation type="submission" date="2015-07" db="EMBL/GenBank/DDBJ databases">
        <title>Lactobacillus ginsenosidimutans/EMML 3141/ whole genome sequencing.</title>
        <authorList>
            <person name="Kim M.K."/>
            <person name="Im W.-T."/>
            <person name="Srinivasan S."/>
            <person name="Lee J.-J."/>
        </authorList>
    </citation>
    <scope>NUCLEOTIDE SEQUENCE [LARGE SCALE GENOMIC DNA]</scope>
    <source>
        <strain evidence="7">EMML 3041</strain>
    </source>
</reference>
<dbReference type="EMBL" id="CP012034">
    <property type="protein sequence ID" value="AKP68439.1"/>
    <property type="molecule type" value="Genomic_DNA"/>
</dbReference>
<dbReference type="Gene3D" id="3.90.700.10">
    <property type="entry name" value="Succinate dehydrogenase/fumarate reductase flavoprotein, catalytic domain"/>
    <property type="match status" value="1"/>
</dbReference>
<keyword evidence="4" id="KW-0560">Oxidoreductase</keyword>
<keyword evidence="3" id="KW-0274">FAD</keyword>
<dbReference type="InterPro" id="IPR027477">
    <property type="entry name" value="Succ_DH/fumarate_Rdtase_cat_sf"/>
</dbReference>
<feature type="domain" description="FAD-dependent oxidoreductase 2 FAD-binding" evidence="5">
    <location>
        <begin position="26"/>
        <end position="470"/>
    </location>
</feature>
<evidence type="ECO:0000313" key="6">
    <source>
        <dbReference type="EMBL" id="AKP68439.1"/>
    </source>
</evidence>
<organism evidence="6 7">
    <name type="scientific">Companilactobacillus ginsenosidimutans</name>
    <dbReference type="NCBI Taxonomy" id="1007676"/>
    <lineage>
        <taxon>Bacteria</taxon>
        <taxon>Bacillati</taxon>
        <taxon>Bacillota</taxon>
        <taxon>Bacilli</taxon>
        <taxon>Lactobacillales</taxon>
        <taxon>Lactobacillaceae</taxon>
        <taxon>Companilactobacillus</taxon>
    </lineage>
</organism>
<dbReference type="InterPro" id="IPR003953">
    <property type="entry name" value="FAD-dep_OxRdtase_2_FAD-bd"/>
</dbReference>
<dbReference type="PRINTS" id="PR00411">
    <property type="entry name" value="PNDRDTASEI"/>
</dbReference>
<dbReference type="PANTHER" id="PTHR43400:SF10">
    <property type="entry name" value="3-OXOSTEROID 1-DEHYDROGENASE"/>
    <property type="match status" value="1"/>
</dbReference>
<keyword evidence="7" id="KW-1185">Reference proteome</keyword>
<proteinExistence type="predicted"/>
<protein>
    <submittedName>
        <fullName evidence="6">Flavoprotein</fullName>
    </submittedName>
</protein>
<dbReference type="Proteomes" id="UP000036106">
    <property type="component" value="Chromosome"/>
</dbReference>
<dbReference type="PANTHER" id="PTHR43400">
    <property type="entry name" value="FUMARATE REDUCTASE"/>
    <property type="match status" value="1"/>
</dbReference>
<dbReference type="Gene3D" id="3.50.50.60">
    <property type="entry name" value="FAD/NAD(P)-binding domain"/>
    <property type="match status" value="1"/>
</dbReference>
<evidence type="ECO:0000256" key="4">
    <source>
        <dbReference type="ARBA" id="ARBA00023002"/>
    </source>
</evidence>
<accession>A0A0H4QJ45</accession>
<gene>
    <name evidence="6" type="ORF">ABM34_07810</name>
</gene>
<name>A0A0H4QJ45_9LACO</name>
<dbReference type="InterPro" id="IPR036188">
    <property type="entry name" value="FAD/NAD-bd_sf"/>
</dbReference>
<dbReference type="SUPFAM" id="SSF51905">
    <property type="entry name" value="FAD/NAD(P)-binding domain"/>
    <property type="match status" value="1"/>
</dbReference>